<dbReference type="GO" id="GO:0102971">
    <property type="term" value="F:phosphinothricin N-acetyltransferase activity"/>
    <property type="evidence" value="ECO:0007669"/>
    <property type="project" value="UniProtKB-EC"/>
</dbReference>
<evidence type="ECO:0000313" key="3">
    <source>
        <dbReference type="Proteomes" id="UP000545493"/>
    </source>
</evidence>
<keyword evidence="2" id="KW-0012">Acyltransferase</keyword>
<keyword evidence="3" id="KW-1185">Reference proteome</keyword>
<gene>
    <name evidence="2" type="ORF">FHU38_005277</name>
</gene>
<evidence type="ECO:0000259" key="1">
    <source>
        <dbReference type="PROSITE" id="PS51186"/>
    </source>
</evidence>
<accession>A0A7X5UV57</accession>
<dbReference type="EC" id="2.3.1.183" evidence="2"/>
<dbReference type="InterPro" id="IPR000182">
    <property type="entry name" value="GNAT_dom"/>
</dbReference>
<dbReference type="PANTHER" id="PTHR43072">
    <property type="entry name" value="N-ACETYLTRANSFERASE"/>
    <property type="match status" value="1"/>
</dbReference>
<comment type="caution">
    <text evidence="2">The sequence shown here is derived from an EMBL/GenBank/DDBJ whole genome shotgun (WGS) entry which is preliminary data.</text>
</comment>
<reference evidence="2 3" key="1">
    <citation type="submission" date="2020-03" db="EMBL/GenBank/DDBJ databases">
        <title>Sequencing the genomes of 1000 actinobacteria strains.</title>
        <authorList>
            <person name="Klenk H.-P."/>
        </authorList>
    </citation>
    <scope>NUCLEOTIDE SEQUENCE [LARGE SCALE GENOMIC DNA]</scope>
    <source>
        <strain evidence="2 3">DSM 45685</strain>
    </source>
</reference>
<evidence type="ECO:0000313" key="2">
    <source>
        <dbReference type="EMBL" id="NIJ14869.1"/>
    </source>
</evidence>
<proteinExistence type="predicted"/>
<dbReference type="EMBL" id="JAAOYM010000003">
    <property type="protein sequence ID" value="NIJ14869.1"/>
    <property type="molecule type" value="Genomic_DNA"/>
</dbReference>
<dbReference type="Proteomes" id="UP000545493">
    <property type="component" value="Unassembled WGS sequence"/>
</dbReference>
<name>A0A7X5UV57_9PSEU</name>
<dbReference type="CDD" id="cd04301">
    <property type="entry name" value="NAT_SF"/>
    <property type="match status" value="1"/>
</dbReference>
<organism evidence="2 3">
    <name type="scientific">Saccharomonospora amisosensis</name>
    <dbReference type="NCBI Taxonomy" id="1128677"/>
    <lineage>
        <taxon>Bacteria</taxon>
        <taxon>Bacillati</taxon>
        <taxon>Actinomycetota</taxon>
        <taxon>Actinomycetes</taxon>
        <taxon>Pseudonocardiales</taxon>
        <taxon>Pseudonocardiaceae</taxon>
        <taxon>Saccharomonospora</taxon>
    </lineage>
</organism>
<sequence>MSGPTVRAATGDDIPTIADIYAYYVTNSVATFELEPPDHADWLRRYRAVTTAGLPFLVAEHPDLPPGPAGYAYCSPWKARPAYRHTAEDSVYLDPHARGRGIGGALLDRLLAGCVEAGVRQVLAVIADSGDPASPALHTGRGFAEVGRLREVGFKHGRWLDTVLLQRTLTGQA</sequence>
<dbReference type="AlphaFoldDB" id="A0A7X5UV57"/>
<dbReference type="Gene3D" id="3.40.630.30">
    <property type="match status" value="1"/>
</dbReference>
<feature type="domain" description="N-acetyltransferase" evidence="1">
    <location>
        <begin position="4"/>
        <end position="170"/>
    </location>
</feature>
<keyword evidence="2" id="KW-0808">Transferase</keyword>
<protein>
    <submittedName>
        <fullName evidence="2">Phosphinothricin acetyltransferase</fullName>
        <ecNumber evidence="2">2.3.1.183</ecNumber>
    </submittedName>
</protein>
<dbReference type="PANTHER" id="PTHR43072:SF8">
    <property type="entry name" value="ACYLTRANSFERASE FABY-RELATED"/>
    <property type="match status" value="1"/>
</dbReference>
<dbReference type="PROSITE" id="PS51186">
    <property type="entry name" value="GNAT"/>
    <property type="match status" value="1"/>
</dbReference>
<dbReference type="SUPFAM" id="SSF55729">
    <property type="entry name" value="Acyl-CoA N-acyltransferases (Nat)"/>
    <property type="match status" value="1"/>
</dbReference>
<dbReference type="InterPro" id="IPR016181">
    <property type="entry name" value="Acyl_CoA_acyltransferase"/>
</dbReference>
<dbReference type="Pfam" id="PF00583">
    <property type="entry name" value="Acetyltransf_1"/>
    <property type="match status" value="1"/>
</dbReference>